<proteinExistence type="predicted"/>
<dbReference type="Proteomes" id="UP000053676">
    <property type="component" value="Unassembled WGS sequence"/>
</dbReference>
<dbReference type="InterPro" id="IPR051594">
    <property type="entry name" value="KRIT1/FRMD8"/>
</dbReference>
<evidence type="ECO:0000313" key="1">
    <source>
        <dbReference type="EMBL" id="ETN80903.1"/>
    </source>
</evidence>
<name>W2TGF1_NECAM</name>
<gene>
    <name evidence="1" type="ORF">NECAME_02302</name>
</gene>
<dbReference type="OrthoDB" id="2142533at2759"/>
<dbReference type="Gene3D" id="1.20.80.10">
    <property type="match status" value="1"/>
</dbReference>
<dbReference type="InterPro" id="IPR035963">
    <property type="entry name" value="FERM_2"/>
</dbReference>
<evidence type="ECO:0008006" key="3">
    <source>
        <dbReference type="Google" id="ProtNLM"/>
    </source>
</evidence>
<dbReference type="GO" id="GO:0005886">
    <property type="term" value="C:plasma membrane"/>
    <property type="evidence" value="ECO:0007669"/>
    <property type="project" value="TreeGrafter"/>
</dbReference>
<dbReference type="GO" id="GO:0090090">
    <property type="term" value="P:negative regulation of canonical Wnt signaling pathway"/>
    <property type="evidence" value="ECO:0007669"/>
    <property type="project" value="TreeGrafter"/>
</dbReference>
<dbReference type="PANTHER" id="PTHR13283:SF10">
    <property type="entry name" value="FERM DOMAIN-CONTAINING PROTEIN 8"/>
    <property type="match status" value="1"/>
</dbReference>
<dbReference type="EMBL" id="KI658934">
    <property type="protein sequence ID" value="ETN80903.1"/>
    <property type="molecule type" value="Genomic_DNA"/>
</dbReference>
<dbReference type="PANTHER" id="PTHR13283">
    <property type="entry name" value="KREV INTERACTION TRAPPED 1-RELATED"/>
    <property type="match status" value="1"/>
</dbReference>
<dbReference type="KEGG" id="nai:NECAME_02302"/>
<dbReference type="InterPro" id="IPR014352">
    <property type="entry name" value="FERM/acyl-CoA-bd_prot_sf"/>
</dbReference>
<dbReference type="SUPFAM" id="SSF47031">
    <property type="entry name" value="Second domain of FERM"/>
    <property type="match status" value="1"/>
</dbReference>
<sequence>MDTPEDDENSGIQFNIPGGRTATAEYIVELMGAEYGIEKATAKEAFSLWMISGLLEVQLKPHHKPYEMRHGWSEVLAKFAESELESKKKDDEPVLYFRRNVQLSEAREQQIVTFCSRALEMLLTDARSSLFLDRCPMPPERCAELAGLGFAMEDGPYDQKMHTVDWLRMHLEDQLPARMADVIRGPMLLGKALTGYNSPEEIKKGHQHLLFLSFPDDDYVKSRNEYISGRTERLASMKMNILHIFSSQTILLNAMLNSVKSTIKEEDGIIDEGKDQSTISTGYPAPGRATVARTPSISKCHRMCLASFEDGRFVKAKGIYKKVDWETVQRGIEVVL</sequence>
<dbReference type="STRING" id="51031.W2TGF1"/>
<dbReference type="Gene3D" id="3.10.20.90">
    <property type="entry name" value="Phosphatidylinositol 3-kinase Catalytic Subunit, Chain A, domain 1"/>
    <property type="match status" value="1"/>
</dbReference>
<protein>
    <recommendedName>
        <fullName evidence="3">FERM domain-containing protein</fullName>
    </recommendedName>
</protein>
<dbReference type="AlphaFoldDB" id="W2TGF1"/>
<keyword evidence="2" id="KW-1185">Reference proteome</keyword>
<evidence type="ECO:0000313" key="2">
    <source>
        <dbReference type="Proteomes" id="UP000053676"/>
    </source>
</evidence>
<accession>W2TGF1</accession>
<organism evidence="1 2">
    <name type="scientific">Necator americanus</name>
    <name type="common">Human hookworm</name>
    <dbReference type="NCBI Taxonomy" id="51031"/>
    <lineage>
        <taxon>Eukaryota</taxon>
        <taxon>Metazoa</taxon>
        <taxon>Ecdysozoa</taxon>
        <taxon>Nematoda</taxon>
        <taxon>Chromadorea</taxon>
        <taxon>Rhabditida</taxon>
        <taxon>Rhabditina</taxon>
        <taxon>Rhabditomorpha</taxon>
        <taxon>Strongyloidea</taxon>
        <taxon>Ancylostomatidae</taxon>
        <taxon>Bunostominae</taxon>
        <taxon>Necator</taxon>
    </lineage>
</organism>
<reference evidence="2" key="1">
    <citation type="journal article" date="2014" name="Nat. Genet.">
        <title>Genome of the human hookworm Necator americanus.</title>
        <authorList>
            <person name="Tang Y.T."/>
            <person name="Gao X."/>
            <person name="Rosa B.A."/>
            <person name="Abubucker S."/>
            <person name="Hallsworth-Pepin K."/>
            <person name="Martin J."/>
            <person name="Tyagi R."/>
            <person name="Heizer E."/>
            <person name="Zhang X."/>
            <person name="Bhonagiri-Palsikar V."/>
            <person name="Minx P."/>
            <person name="Warren W.C."/>
            <person name="Wang Q."/>
            <person name="Zhan B."/>
            <person name="Hotez P.J."/>
            <person name="Sternberg P.W."/>
            <person name="Dougall A."/>
            <person name="Gaze S.T."/>
            <person name="Mulvenna J."/>
            <person name="Sotillo J."/>
            <person name="Ranganathan S."/>
            <person name="Rabelo E.M."/>
            <person name="Wilson R.K."/>
            <person name="Felgner P.L."/>
            <person name="Bethony J."/>
            <person name="Hawdon J.M."/>
            <person name="Gasser R.B."/>
            <person name="Loukas A."/>
            <person name="Mitreva M."/>
        </authorList>
    </citation>
    <scope>NUCLEOTIDE SEQUENCE [LARGE SCALE GENOMIC DNA]</scope>
</reference>